<comment type="caution">
    <text evidence="19">The sequence shown here is derived from an EMBL/GenBank/DDBJ whole genome shotgun (WGS) entry which is preliminary data.</text>
</comment>
<evidence type="ECO:0000256" key="14">
    <source>
        <dbReference type="ARBA" id="ARBA00022840"/>
    </source>
</evidence>
<evidence type="ECO:0000256" key="2">
    <source>
        <dbReference type="ARBA" id="ARBA00000711"/>
    </source>
</evidence>
<comment type="pathway">
    <text evidence="5">Cofactor biosynthesis; adenosylcobalamin biosynthesis; adenosylcobalamin from cob(II)yrinate a,c-diamide: step 6/7.</text>
</comment>
<dbReference type="GO" id="GO:0005525">
    <property type="term" value="F:GTP binding"/>
    <property type="evidence" value="ECO:0007669"/>
    <property type="project" value="UniProtKB-KW"/>
</dbReference>
<keyword evidence="18" id="KW-0175">Coiled coil</keyword>
<dbReference type="Gene3D" id="3.40.50.300">
    <property type="entry name" value="P-loop containing nucleotide triphosphate hydrolases"/>
    <property type="match status" value="1"/>
</dbReference>
<evidence type="ECO:0000313" key="19">
    <source>
        <dbReference type="EMBL" id="KKL51260.1"/>
    </source>
</evidence>
<evidence type="ECO:0000256" key="15">
    <source>
        <dbReference type="ARBA" id="ARBA00023134"/>
    </source>
</evidence>
<comment type="catalytic activity">
    <reaction evidence="1">
        <text>adenosylcob(III)inamide + ATP = adenosylcob(III)inamide phosphate + ADP + H(+)</text>
        <dbReference type="Rhea" id="RHEA:15769"/>
        <dbReference type="ChEBI" id="CHEBI:2480"/>
        <dbReference type="ChEBI" id="CHEBI:15378"/>
        <dbReference type="ChEBI" id="CHEBI:30616"/>
        <dbReference type="ChEBI" id="CHEBI:58502"/>
        <dbReference type="ChEBI" id="CHEBI:456216"/>
        <dbReference type="EC" id="2.7.1.156"/>
    </reaction>
</comment>
<comment type="function">
    <text evidence="4">Catalyzes ATP-dependent phosphorylation of adenosylcobinamide and addition of GMP to adenosylcobinamide phosphate.</text>
</comment>
<dbReference type="InterPro" id="IPR027417">
    <property type="entry name" value="P-loop_NTPase"/>
</dbReference>
<accession>A0A0F9F206</accession>
<dbReference type="PANTHER" id="PTHR34848:SF1">
    <property type="entry name" value="BIFUNCTIONAL ADENOSYLCOBALAMIN BIOSYNTHESIS PROTEIN COBU"/>
    <property type="match status" value="1"/>
</dbReference>
<evidence type="ECO:0000256" key="6">
    <source>
        <dbReference type="ARBA" id="ARBA00005159"/>
    </source>
</evidence>
<evidence type="ECO:0000256" key="7">
    <source>
        <dbReference type="ARBA" id="ARBA00007490"/>
    </source>
</evidence>
<comment type="similarity">
    <text evidence="7">Belongs to the CobU/CobP family.</text>
</comment>
<dbReference type="AlphaFoldDB" id="A0A0F9F206"/>
<comment type="pathway">
    <text evidence="6">Cofactor biosynthesis; adenosylcobalamin biosynthesis; adenosylcobalamin from cob(II)yrinate a,c-diamide: step 5/7.</text>
</comment>
<feature type="coiled-coil region" evidence="18">
    <location>
        <begin position="119"/>
        <end position="153"/>
    </location>
</feature>
<reference evidence="19" key="1">
    <citation type="journal article" date="2015" name="Nature">
        <title>Complex archaea that bridge the gap between prokaryotes and eukaryotes.</title>
        <authorList>
            <person name="Spang A."/>
            <person name="Saw J.H."/>
            <person name="Jorgensen S.L."/>
            <person name="Zaremba-Niedzwiedzka K."/>
            <person name="Martijn J."/>
            <person name="Lind A.E."/>
            <person name="van Eijk R."/>
            <person name="Schleper C."/>
            <person name="Guy L."/>
            <person name="Ettema T.J."/>
        </authorList>
    </citation>
    <scope>NUCLEOTIDE SEQUENCE</scope>
</reference>
<dbReference type="EC" id="2.7.7.62" evidence="9"/>
<evidence type="ECO:0000256" key="13">
    <source>
        <dbReference type="ARBA" id="ARBA00022777"/>
    </source>
</evidence>
<evidence type="ECO:0000256" key="17">
    <source>
        <dbReference type="ARBA" id="ARBA00030571"/>
    </source>
</evidence>
<evidence type="ECO:0000256" key="1">
    <source>
        <dbReference type="ARBA" id="ARBA00000312"/>
    </source>
</evidence>
<sequence>MRFLRRSLVGLLLLSITVAVLAMAGNVVMDALEERASRDAAPRTARERVFSANVIAITPETIAPIMSTFGEIRSRRSLEVRAPSAGAITEIGTGVEEGGTVREGQLLFRVDPTEKDTVLRLARTDLQDADAELRDARRALTLARDDLASAEAQAALLDALRGCAAQWIIVSNEVGQGIVPDNAMARQFREAQGRLNIALAAEAETVVQVVVGLPQLLKGEMP</sequence>
<gene>
    <name evidence="19" type="ORF">LCGC14_2297270</name>
</gene>
<protein>
    <recommendedName>
        <fullName evidence="16">Adenosylcobinamide kinase</fullName>
        <ecNumber evidence="8">2.7.1.156</ecNumber>
        <ecNumber evidence="9">2.7.7.62</ecNumber>
    </recommendedName>
    <alternativeName>
        <fullName evidence="17">Adenosylcobinamide-phosphate guanylyltransferase</fullName>
    </alternativeName>
</protein>
<evidence type="ECO:0000256" key="12">
    <source>
        <dbReference type="ARBA" id="ARBA00022741"/>
    </source>
</evidence>
<evidence type="ECO:0000256" key="9">
    <source>
        <dbReference type="ARBA" id="ARBA00012523"/>
    </source>
</evidence>
<dbReference type="GO" id="GO:0008820">
    <property type="term" value="F:cobinamide phosphate guanylyltransferase activity"/>
    <property type="evidence" value="ECO:0007669"/>
    <property type="project" value="UniProtKB-EC"/>
</dbReference>
<evidence type="ECO:0000256" key="4">
    <source>
        <dbReference type="ARBA" id="ARBA00003889"/>
    </source>
</evidence>
<dbReference type="EMBL" id="LAZR01032312">
    <property type="protein sequence ID" value="KKL51260.1"/>
    <property type="molecule type" value="Genomic_DNA"/>
</dbReference>
<dbReference type="Pfam" id="PF02283">
    <property type="entry name" value="CobU"/>
    <property type="match status" value="1"/>
</dbReference>
<dbReference type="PANTHER" id="PTHR34848">
    <property type="match status" value="1"/>
</dbReference>
<evidence type="ECO:0000256" key="16">
    <source>
        <dbReference type="ARBA" id="ARBA00029570"/>
    </source>
</evidence>
<evidence type="ECO:0000256" key="5">
    <source>
        <dbReference type="ARBA" id="ARBA00004692"/>
    </source>
</evidence>
<keyword evidence="10" id="KW-0169">Cobalamin biosynthesis</keyword>
<keyword evidence="11" id="KW-0808">Transferase</keyword>
<dbReference type="SUPFAM" id="SSF52540">
    <property type="entry name" value="P-loop containing nucleoside triphosphate hydrolases"/>
    <property type="match status" value="1"/>
</dbReference>
<organism evidence="19">
    <name type="scientific">marine sediment metagenome</name>
    <dbReference type="NCBI Taxonomy" id="412755"/>
    <lineage>
        <taxon>unclassified sequences</taxon>
        <taxon>metagenomes</taxon>
        <taxon>ecological metagenomes</taxon>
    </lineage>
</organism>
<evidence type="ECO:0000256" key="3">
    <source>
        <dbReference type="ARBA" id="ARBA00001522"/>
    </source>
</evidence>
<dbReference type="GO" id="GO:0043752">
    <property type="term" value="F:adenosylcobinamide kinase activity"/>
    <property type="evidence" value="ECO:0007669"/>
    <property type="project" value="UniProtKB-EC"/>
</dbReference>
<evidence type="ECO:0000256" key="8">
    <source>
        <dbReference type="ARBA" id="ARBA00012016"/>
    </source>
</evidence>
<comment type="catalytic activity">
    <reaction evidence="3">
        <text>adenosylcob(III)inamide + GTP = adenosylcob(III)inamide phosphate + GDP + H(+)</text>
        <dbReference type="Rhea" id="RHEA:15765"/>
        <dbReference type="ChEBI" id="CHEBI:2480"/>
        <dbReference type="ChEBI" id="CHEBI:15378"/>
        <dbReference type="ChEBI" id="CHEBI:37565"/>
        <dbReference type="ChEBI" id="CHEBI:58189"/>
        <dbReference type="ChEBI" id="CHEBI:58502"/>
        <dbReference type="EC" id="2.7.1.156"/>
    </reaction>
</comment>
<keyword evidence="12" id="KW-0547">Nucleotide-binding</keyword>
<keyword evidence="15" id="KW-0342">GTP-binding</keyword>
<dbReference type="InterPro" id="IPR003203">
    <property type="entry name" value="CobU/CobP"/>
</dbReference>
<comment type="catalytic activity">
    <reaction evidence="2">
        <text>adenosylcob(III)inamide phosphate + GTP + H(+) = adenosylcob(III)inamide-GDP + diphosphate</text>
        <dbReference type="Rhea" id="RHEA:22712"/>
        <dbReference type="ChEBI" id="CHEBI:15378"/>
        <dbReference type="ChEBI" id="CHEBI:33019"/>
        <dbReference type="ChEBI" id="CHEBI:37565"/>
        <dbReference type="ChEBI" id="CHEBI:58502"/>
        <dbReference type="ChEBI" id="CHEBI:60487"/>
        <dbReference type="EC" id="2.7.7.62"/>
    </reaction>
</comment>
<dbReference type="SUPFAM" id="SSF111369">
    <property type="entry name" value="HlyD-like secretion proteins"/>
    <property type="match status" value="1"/>
</dbReference>
<evidence type="ECO:0000256" key="10">
    <source>
        <dbReference type="ARBA" id="ARBA00022573"/>
    </source>
</evidence>
<name>A0A0F9F206_9ZZZZ</name>
<dbReference type="GO" id="GO:0005524">
    <property type="term" value="F:ATP binding"/>
    <property type="evidence" value="ECO:0007669"/>
    <property type="project" value="UniProtKB-KW"/>
</dbReference>
<dbReference type="EC" id="2.7.1.156" evidence="8"/>
<evidence type="ECO:0000256" key="18">
    <source>
        <dbReference type="SAM" id="Coils"/>
    </source>
</evidence>
<proteinExistence type="inferred from homology"/>
<keyword evidence="13" id="KW-0418">Kinase</keyword>
<dbReference type="GO" id="GO:0009236">
    <property type="term" value="P:cobalamin biosynthetic process"/>
    <property type="evidence" value="ECO:0007669"/>
    <property type="project" value="UniProtKB-KW"/>
</dbReference>
<evidence type="ECO:0000256" key="11">
    <source>
        <dbReference type="ARBA" id="ARBA00022679"/>
    </source>
</evidence>
<keyword evidence="14" id="KW-0067">ATP-binding</keyword>